<reference evidence="6 7" key="1">
    <citation type="submission" date="2020-08" db="EMBL/GenBank/DDBJ databases">
        <title>Genomic Encyclopedia of Type Strains, Phase IV (KMG-IV): sequencing the most valuable type-strain genomes for metagenomic binning, comparative biology and taxonomic classification.</title>
        <authorList>
            <person name="Goeker M."/>
        </authorList>
    </citation>
    <scope>NUCLEOTIDE SEQUENCE [LARGE SCALE GENOMIC DNA]</scope>
    <source>
        <strain evidence="6 7">DSM 17328</strain>
    </source>
</reference>
<dbReference type="EMBL" id="JACHNZ010000031">
    <property type="protein sequence ID" value="MBB4633011.1"/>
    <property type="molecule type" value="Genomic_DNA"/>
</dbReference>
<dbReference type="Gene3D" id="1.20.120.550">
    <property type="entry name" value="Membrane associated eicosanoid/glutathione metabolism-like domain"/>
    <property type="match status" value="1"/>
</dbReference>
<organism evidence="6 7">
    <name type="scientific">Sphingosinicella soli</name>
    <dbReference type="NCBI Taxonomy" id="333708"/>
    <lineage>
        <taxon>Bacteria</taxon>
        <taxon>Pseudomonadati</taxon>
        <taxon>Pseudomonadota</taxon>
        <taxon>Alphaproteobacteria</taxon>
        <taxon>Sphingomonadales</taxon>
        <taxon>Sphingosinicellaceae</taxon>
        <taxon>Sphingosinicella</taxon>
    </lineage>
</organism>
<feature type="transmembrane region" description="Helical" evidence="5">
    <location>
        <begin position="56"/>
        <end position="76"/>
    </location>
</feature>
<evidence type="ECO:0000256" key="1">
    <source>
        <dbReference type="ARBA" id="ARBA00004370"/>
    </source>
</evidence>
<dbReference type="InterPro" id="IPR023352">
    <property type="entry name" value="MAPEG-like_dom_sf"/>
</dbReference>
<comment type="caution">
    <text evidence="6">The sequence shown here is derived from an EMBL/GenBank/DDBJ whole genome shotgun (WGS) entry which is preliminary data.</text>
</comment>
<dbReference type="Pfam" id="PF01124">
    <property type="entry name" value="MAPEG"/>
    <property type="match status" value="1"/>
</dbReference>
<evidence type="ECO:0000256" key="4">
    <source>
        <dbReference type="ARBA" id="ARBA00023136"/>
    </source>
</evidence>
<gene>
    <name evidence="6" type="ORF">GGQ98_002640</name>
</gene>
<evidence type="ECO:0000256" key="3">
    <source>
        <dbReference type="ARBA" id="ARBA00022989"/>
    </source>
</evidence>
<dbReference type="SUPFAM" id="SSF161084">
    <property type="entry name" value="MAPEG domain-like"/>
    <property type="match status" value="1"/>
</dbReference>
<keyword evidence="3 5" id="KW-1133">Transmembrane helix</keyword>
<dbReference type="PANTHER" id="PTHR35371">
    <property type="entry name" value="INNER MEMBRANE PROTEIN"/>
    <property type="match status" value="1"/>
</dbReference>
<dbReference type="RefSeq" id="WP_184070214.1">
    <property type="nucleotide sequence ID" value="NZ_JACHNZ010000031.1"/>
</dbReference>
<keyword evidence="2 5" id="KW-0812">Transmembrane</keyword>
<feature type="transmembrane region" description="Helical" evidence="5">
    <location>
        <begin position="88"/>
        <end position="106"/>
    </location>
</feature>
<sequence length="131" mass="14242">MPIELYLLGAAVVLGLVHVLWAVNVKTAQYGTQWNMGARDAEMPPLTPLAGRLARAQANFFETFPLFAAVLLAAVAADRLGWKTELGAHLYLWARLIYLPLYAAGIPKVRTLVWLVSLAGLVLVLSALFLG</sequence>
<accession>A0A7W7B2V8</accession>
<evidence type="ECO:0000256" key="5">
    <source>
        <dbReference type="SAM" id="Phobius"/>
    </source>
</evidence>
<keyword evidence="7" id="KW-1185">Reference proteome</keyword>
<evidence type="ECO:0000313" key="7">
    <source>
        <dbReference type="Proteomes" id="UP000566324"/>
    </source>
</evidence>
<protein>
    <submittedName>
        <fullName evidence="6">Putative MAPEG superfamily protein</fullName>
    </submittedName>
</protein>
<dbReference type="PANTHER" id="PTHR35371:SF1">
    <property type="entry name" value="BLR7753 PROTEIN"/>
    <property type="match status" value="1"/>
</dbReference>
<dbReference type="GO" id="GO:0016020">
    <property type="term" value="C:membrane"/>
    <property type="evidence" value="ECO:0007669"/>
    <property type="project" value="UniProtKB-SubCell"/>
</dbReference>
<dbReference type="Proteomes" id="UP000566324">
    <property type="component" value="Unassembled WGS sequence"/>
</dbReference>
<comment type="subcellular location">
    <subcellularLocation>
        <location evidence="1">Membrane</location>
    </subcellularLocation>
</comment>
<evidence type="ECO:0000256" key="2">
    <source>
        <dbReference type="ARBA" id="ARBA00022692"/>
    </source>
</evidence>
<dbReference type="InterPro" id="IPR001129">
    <property type="entry name" value="Membr-assoc_MAPEG"/>
</dbReference>
<feature type="transmembrane region" description="Helical" evidence="5">
    <location>
        <begin position="112"/>
        <end position="130"/>
    </location>
</feature>
<evidence type="ECO:0000313" key="6">
    <source>
        <dbReference type="EMBL" id="MBB4633011.1"/>
    </source>
</evidence>
<keyword evidence="4 5" id="KW-0472">Membrane</keyword>
<name>A0A7W7B2V8_9SPHN</name>
<dbReference type="AlphaFoldDB" id="A0A7W7B2V8"/>
<proteinExistence type="predicted"/>